<dbReference type="Proteomes" id="UP000276215">
    <property type="component" value="Unassembled WGS sequence"/>
</dbReference>
<proteinExistence type="predicted"/>
<name>A0A3N4JS34_9PEZI</name>
<dbReference type="AlphaFoldDB" id="A0A3N4JS34"/>
<reference evidence="2 3" key="1">
    <citation type="journal article" date="2018" name="Nat. Ecol. Evol.">
        <title>Pezizomycetes genomes reveal the molecular basis of ectomycorrhizal truffle lifestyle.</title>
        <authorList>
            <person name="Murat C."/>
            <person name="Payen T."/>
            <person name="Noel B."/>
            <person name="Kuo A."/>
            <person name="Morin E."/>
            <person name="Chen J."/>
            <person name="Kohler A."/>
            <person name="Krizsan K."/>
            <person name="Balestrini R."/>
            <person name="Da Silva C."/>
            <person name="Montanini B."/>
            <person name="Hainaut M."/>
            <person name="Levati E."/>
            <person name="Barry K.W."/>
            <person name="Belfiori B."/>
            <person name="Cichocki N."/>
            <person name="Clum A."/>
            <person name="Dockter R.B."/>
            <person name="Fauchery L."/>
            <person name="Guy J."/>
            <person name="Iotti M."/>
            <person name="Le Tacon F."/>
            <person name="Lindquist E.A."/>
            <person name="Lipzen A."/>
            <person name="Malagnac F."/>
            <person name="Mello A."/>
            <person name="Molinier V."/>
            <person name="Miyauchi S."/>
            <person name="Poulain J."/>
            <person name="Riccioni C."/>
            <person name="Rubini A."/>
            <person name="Sitrit Y."/>
            <person name="Splivallo R."/>
            <person name="Traeger S."/>
            <person name="Wang M."/>
            <person name="Zifcakova L."/>
            <person name="Wipf D."/>
            <person name="Zambonelli A."/>
            <person name="Paolocci F."/>
            <person name="Nowrousian M."/>
            <person name="Ottonello S."/>
            <person name="Baldrian P."/>
            <person name="Spatafora J.W."/>
            <person name="Henrissat B."/>
            <person name="Nagy L.G."/>
            <person name="Aury J.M."/>
            <person name="Wincker P."/>
            <person name="Grigoriev I.V."/>
            <person name="Bonfante P."/>
            <person name="Martin F.M."/>
        </authorList>
    </citation>
    <scope>NUCLEOTIDE SEQUENCE [LARGE SCALE GENOMIC DNA]</scope>
    <source>
        <strain evidence="2 3">120613-1</strain>
    </source>
</reference>
<keyword evidence="3" id="KW-1185">Reference proteome</keyword>
<sequence length="55" mass="6260">MSQIPTPHSVWMTNEMVALITWLEEPENLKKTKKGSGVSKKTNNQRNCSKNTNKT</sequence>
<feature type="region of interest" description="Disordered" evidence="1">
    <location>
        <begin position="29"/>
        <end position="55"/>
    </location>
</feature>
<dbReference type="EMBL" id="ML120375">
    <property type="protein sequence ID" value="RPB01154.1"/>
    <property type="molecule type" value="Genomic_DNA"/>
</dbReference>
<evidence type="ECO:0000256" key="1">
    <source>
        <dbReference type="SAM" id="MobiDB-lite"/>
    </source>
</evidence>
<gene>
    <name evidence="2" type="ORF">L873DRAFT_1804045</name>
</gene>
<feature type="compositionally biased region" description="Polar residues" evidence="1">
    <location>
        <begin position="45"/>
        <end position="55"/>
    </location>
</feature>
<evidence type="ECO:0000313" key="3">
    <source>
        <dbReference type="Proteomes" id="UP000276215"/>
    </source>
</evidence>
<protein>
    <submittedName>
        <fullName evidence="2">Uncharacterized protein</fullName>
    </submittedName>
</protein>
<accession>A0A3N4JS34</accession>
<evidence type="ECO:0000313" key="2">
    <source>
        <dbReference type="EMBL" id="RPB01154.1"/>
    </source>
</evidence>
<organism evidence="2 3">
    <name type="scientific">Choiromyces venosus 120613-1</name>
    <dbReference type="NCBI Taxonomy" id="1336337"/>
    <lineage>
        <taxon>Eukaryota</taxon>
        <taxon>Fungi</taxon>
        <taxon>Dikarya</taxon>
        <taxon>Ascomycota</taxon>
        <taxon>Pezizomycotina</taxon>
        <taxon>Pezizomycetes</taxon>
        <taxon>Pezizales</taxon>
        <taxon>Tuberaceae</taxon>
        <taxon>Choiromyces</taxon>
    </lineage>
</organism>
<feature type="compositionally biased region" description="Low complexity" evidence="1">
    <location>
        <begin position="35"/>
        <end position="44"/>
    </location>
</feature>